<comment type="caution">
    <text evidence="2">The sequence shown here is derived from an EMBL/GenBank/DDBJ whole genome shotgun (WGS) entry which is preliminary data.</text>
</comment>
<evidence type="ECO:0000256" key="1">
    <source>
        <dbReference type="SAM" id="MobiDB-lite"/>
    </source>
</evidence>
<dbReference type="AlphaFoldDB" id="A0A5B7DHL7"/>
<feature type="region of interest" description="Disordered" evidence="1">
    <location>
        <begin position="27"/>
        <end position="48"/>
    </location>
</feature>
<keyword evidence="3" id="KW-1185">Reference proteome</keyword>
<gene>
    <name evidence="2" type="ORF">E2C01_013973</name>
</gene>
<dbReference type="EMBL" id="VSRR010000934">
    <property type="protein sequence ID" value="MPC21001.1"/>
    <property type="molecule type" value="Genomic_DNA"/>
</dbReference>
<dbReference type="Proteomes" id="UP000324222">
    <property type="component" value="Unassembled WGS sequence"/>
</dbReference>
<evidence type="ECO:0000313" key="2">
    <source>
        <dbReference type="EMBL" id="MPC21001.1"/>
    </source>
</evidence>
<proteinExistence type="predicted"/>
<name>A0A5B7DHL7_PORTR</name>
<sequence>MRQVAVHHLSHSWELKVGRHLSQPSLQPVHQYSQPDTKHSTTTEARAGREWIVAPGKPGERPDLPSRRQQMLGVRAVCGAGLMRERSSSRKEYEVCSSLSLTSRRLPLHTRQILTQG</sequence>
<reference evidence="2" key="1">
    <citation type="submission" date="2019-05" db="EMBL/GenBank/DDBJ databases">
        <title>Another draft genome of Portunus trituberculatus and its Hox gene families provides insights of decapod evolution.</title>
        <authorList>
            <person name="Jeong J.-H."/>
            <person name="Song I."/>
            <person name="Kim S."/>
            <person name="Choi T."/>
            <person name="Kim D."/>
            <person name="Ryu S."/>
            <person name="Kim W."/>
        </authorList>
    </citation>
    <scope>NUCLEOTIDE SEQUENCE [LARGE SCALE GENOMIC DNA]</scope>
    <source>
        <tissue evidence="2">Muscle</tissue>
    </source>
</reference>
<organism evidence="2 3">
    <name type="scientific">Portunus trituberculatus</name>
    <name type="common">Swimming crab</name>
    <name type="synonym">Neptunus trituberculatus</name>
    <dbReference type="NCBI Taxonomy" id="210409"/>
    <lineage>
        <taxon>Eukaryota</taxon>
        <taxon>Metazoa</taxon>
        <taxon>Ecdysozoa</taxon>
        <taxon>Arthropoda</taxon>
        <taxon>Crustacea</taxon>
        <taxon>Multicrustacea</taxon>
        <taxon>Malacostraca</taxon>
        <taxon>Eumalacostraca</taxon>
        <taxon>Eucarida</taxon>
        <taxon>Decapoda</taxon>
        <taxon>Pleocyemata</taxon>
        <taxon>Brachyura</taxon>
        <taxon>Eubrachyura</taxon>
        <taxon>Portunoidea</taxon>
        <taxon>Portunidae</taxon>
        <taxon>Portuninae</taxon>
        <taxon>Portunus</taxon>
    </lineage>
</organism>
<evidence type="ECO:0000313" key="3">
    <source>
        <dbReference type="Proteomes" id="UP000324222"/>
    </source>
</evidence>
<protein>
    <submittedName>
        <fullName evidence="2">Uncharacterized protein</fullName>
    </submittedName>
</protein>
<feature type="compositionally biased region" description="Basic and acidic residues" evidence="1">
    <location>
        <begin position="36"/>
        <end position="48"/>
    </location>
</feature>
<accession>A0A5B7DHL7</accession>